<name>A0A481W5S0_9CAUD</name>
<evidence type="ECO:0000313" key="2">
    <source>
        <dbReference type="Proteomes" id="UP000292160"/>
    </source>
</evidence>
<dbReference type="GeneID" id="65071897"/>
<evidence type="ECO:0000313" key="1">
    <source>
        <dbReference type="EMBL" id="QBJ04224.1"/>
    </source>
</evidence>
<reference evidence="1 2" key="1">
    <citation type="submission" date="2019-02" db="EMBL/GenBank/DDBJ databases">
        <title>Genomic, morphological and functional characterisation of novel bacteriophage Fnu1 capable of disrupt Fusobacterium nucleatum biofilm.</title>
        <authorList>
            <person name="Kabwe M."/>
            <person name="Brown T.L."/>
            <person name="Dashper S."/>
            <person name="Speirs L."/>
            <person name="Ku H."/>
            <person name="Petrovski S."/>
            <person name="Chan H.T."/>
            <person name="Lock P."/>
            <person name="Tucci J."/>
        </authorList>
    </citation>
    <scope>NUCLEOTIDE SEQUENCE [LARGE SCALE GENOMIC DNA]</scope>
</reference>
<sequence length="62" mass="7425">MDIKKLKNGNYEITREYLEELLESDFKLNALINGGVDNWEYFDEVVENFNFEDIIDFIESLE</sequence>
<dbReference type="KEGG" id="vg:65071897"/>
<proteinExistence type="predicted"/>
<organism evidence="1 2">
    <name type="scientific">Fusobacterium phage Fnu1</name>
    <dbReference type="NCBI Taxonomy" id="2530024"/>
    <lineage>
        <taxon>Viruses</taxon>
        <taxon>Duplodnaviria</taxon>
        <taxon>Heunggongvirae</taxon>
        <taxon>Uroviricota</taxon>
        <taxon>Caudoviricetes</taxon>
        <taxon>Latrobevirus</taxon>
        <taxon>Latrobevirus FNU1</taxon>
    </lineage>
</organism>
<dbReference type="Proteomes" id="UP000292160">
    <property type="component" value="Segment"/>
</dbReference>
<dbReference type="RefSeq" id="YP_010082889.1">
    <property type="nucleotide sequence ID" value="NC_055035.1"/>
</dbReference>
<dbReference type="EMBL" id="MK554696">
    <property type="protein sequence ID" value="QBJ04224.1"/>
    <property type="molecule type" value="Genomic_DNA"/>
</dbReference>
<keyword evidence="2" id="KW-1185">Reference proteome</keyword>
<accession>A0A481W5S0</accession>
<protein>
    <submittedName>
        <fullName evidence="1">Uncharacterized protein</fullName>
    </submittedName>
</protein>
<dbReference type="InterPro" id="IPR058007">
    <property type="entry name" value="Gp5.9"/>
</dbReference>
<dbReference type="Pfam" id="PF25708">
    <property type="entry name" value="Phage_T7_Gp5_9"/>
    <property type="match status" value="1"/>
</dbReference>